<evidence type="ECO:0000313" key="2">
    <source>
        <dbReference type="Proteomes" id="UP000789375"/>
    </source>
</evidence>
<comment type="caution">
    <text evidence="1">The sequence shown here is derived from an EMBL/GenBank/DDBJ whole genome shotgun (WGS) entry which is preliminary data.</text>
</comment>
<dbReference type="EMBL" id="CAJVPP010023666">
    <property type="protein sequence ID" value="CAG8747877.1"/>
    <property type="molecule type" value="Genomic_DNA"/>
</dbReference>
<name>A0A9N9NNP6_FUNMO</name>
<reference evidence="1" key="1">
    <citation type="submission" date="2021-06" db="EMBL/GenBank/DDBJ databases">
        <authorList>
            <person name="Kallberg Y."/>
            <person name="Tangrot J."/>
            <person name="Rosling A."/>
        </authorList>
    </citation>
    <scope>NUCLEOTIDE SEQUENCE</scope>
    <source>
        <strain evidence="1">87-6 pot B 2015</strain>
    </source>
</reference>
<dbReference type="Proteomes" id="UP000789375">
    <property type="component" value="Unassembled WGS sequence"/>
</dbReference>
<evidence type="ECO:0000313" key="1">
    <source>
        <dbReference type="EMBL" id="CAG8747877.1"/>
    </source>
</evidence>
<proteinExistence type="predicted"/>
<accession>A0A9N9NNP6</accession>
<organism evidence="1 2">
    <name type="scientific">Funneliformis mosseae</name>
    <name type="common">Endomycorrhizal fungus</name>
    <name type="synonym">Glomus mosseae</name>
    <dbReference type="NCBI Taxonomy" id="27381"/>
    <lineage>
        <taxon>Eukaryota</taxon>
        <taxon>Fungi</taxon>
        <taxon>Fungi incertae sedis</taxon>
        <taxon>Mucoromycota</taxon>
        <taxon>Glomeromycotina</taxon>
        <taxon>Glomeromycetes</taxon>
        <taxon>Glomerales</taxon>
        <taxon>Glomeraceae</taxon>
        <taxon>Funneliformis</taxon>
    </lineage>
</organism>
<keyword evidence="2" id="KW-1185">Reference proteome</keyword>
<protein>
    <submittedName>
        <fullName evidence="1">10084_t:CDS:1</fullName>
    </submittedName>
</protein>
<dbReference type="AlphaFoldDB" id="A0A9N9NNP6"/>
<gene>
    <name evidence="1" type="ORF">FMOSSE_LOCUS16490</name>
</gene>
<feature type="non-terminal residue" evidence="1">
    <location>
        <position position="51"/>
    </location>
</feature>
<sequence length="51" mass="5759">MEIDIRDIGIREFGIRDVRVREIGCSGCKISGNWMFGKMDISCNSGYWVSG</sequence>